<organism evidence="2 3">
    <name type="scientific">Dryococelus australis</name>
    <dbReference type="NCBI Taxonomy" id="614101"/>
    <lineage>
        <taxon>Eukaryota</taxon>
        <taxon>Metazoa</taxon>
        <taxon>Ecdysozoa</taxon>
        <taxon>Arthropoda</taxon>
        <taxon>Hexapoda</taxon>
        <taxon>Insecta</taxon>
        <taxon>Pterygota</taxon>
        <taxon>Neoptera</taxon>
        <taxon>Polyneoptera</taxon>
        <taxon>Phasmatodea</taxon>
        <taxon>Verophasmatodea</taxon>
        <taxon>Anareolatae</taxon>
        <taxon>Phasmatidae</taxon>
        <taxon>Eurycanthinae</taxon>
        <taxon>Dryococelus</taxon>
    </lineage>
</organism>
<accession>A0ABQ9HVF4</accession>
<keyword evidence="3" id="KW-1185">Reference proteome</keyword>
<reference evidence="2 3" key="1">
    <citation type="submission" date="2023-02" db="EMBL/GenBank/DDBJ databases">
        <title>LHISI_Scaffold_Assembly.</title>
        <authorList>
            <person name="Stuart O.P."/>
            <person name="Cleave R."/>
            <person name="Magrath M.J.L."/>
            <person name="Mikheyev A.S."/>
        </authorList>
    </citation>
    <scope>NUCLEOTIDE SEQUENCE [LARGE SCALE GENOMIC DNA]</scope>
    <source>
        <strain evidence="2">Daus_M_001</strain>
        <tissue evidence="2">Leg muscle</tissue>
    </source>
</reference>
<evidence type="ECO:0000313" key="2">
    <source>
        <dbReference type="EMBL" id="KAJ8888361.1"/>
    </source>
</evidence>
<feature type="region of interest" description="Disordered" evidence="1">
    <location>
        <begin position="83"/>
        <end position="130"/>
    </location>
</feature>
<protein>
    <submittedName>
        <fullName evidence="2">Uncharacterized protein</fullName>
    </submittedName>
</protein>
<sequence>MTWRWVCPAVVNHLLESSSGNMNKVGTFQLASSSSGMRWVLRCRRRISGELEHWCRLHHMWGEPQLDGWRGVLEGKVMKRRCGQSEASMEQRLNARVEEKGEPRENLPTSGDVRHDSHVQNRWGNPNRESSPARLWWEASALPAEPPRGTLSNSEEERPTRMDAVNAVIYGTATLGLGKTICPPTLQNSTNYESGSIPTVSHSRYPQVGNVVFVNNRRWVFSGFYHFTPTNCIM</sequence>
<comment type="caution">
    <text evidence="2">The sequence shown here is derived from an EMBL/GenBank/DDBJ whole genome shotgun (WGS) entry which is preliminary data.</text>
</comment>
<feature type="compositionally biased region" description="Polar residues" evidence="1">
    <location>
        <begin position="120"/>
        <end position="130"/>
    </location>
</feature>
<dbReference type="EMBL" id="JARBHB010000003">
    <property type="protein sequence ID" value="KAJ8888361.1"/>
    <property type="molecule type" value="Genomic_DNA"/>
</dbReference>
<evidence type="ECO:0000313" key="3">
    <source>
        <dbReference type="Proteomes" id="UP001159363"/>
    </source>
</evidence>
<gene>
    <name evidence="2" type="ORF">PR048_007851</name>
</gene>
<feature type="compositionally biased region" description="Basic and acidic residues" evidence="1">
    <location>
        <begin position="93"/>
        <end position="105"/>
    </location>
</feature>
<name>A0ABQ9HVF4_9NEOP</name>
<proteinExistence type="predicted"/>
<dbReference type="Proteomes" id="UP001159363">
    <property type="component" value="Chromosome 3"/>
</dbReference>
<evidence type="ECO:0000256" key="1">
    <source>
        <dbReference type="SAM" id="MobiDB-lite"/>
    </source>
</evidence>